<dbReference type="Pfam" id="PF05380">
    <property type="entry name" value="Peptidase_A17"/>
    <property type="match status" value="1"/>
</dbReference>
<name>A0AAF5Q4M9_WUCBA</name>
<evidence type="ECO:0000313" key="1">
    <source>
        <dbReference type="Proteomes" id="UP000093561"/>
    </source>
</evidence>
<dbReference type="WBParaSite" id="mrna-Wban_10466">
    <property type="protein sequence ID" value="mrna-Wban_10466"/>
    <property type="gene ID" value="Wban_10466"/>
</dbReference>
<dbReference type="InterPro" id="IPR008042">
    <property type="entry name" value="Retrotrans_Pao"/>
</dbReference>
<protein>
    <recommendedName>
        <fullName evidence="3">DUF5641 domain-containing protein</fullName>
    </recommendedName>
</protein>
<dbReference type="PANTHER" id="PTHR47331">
    <property type="entry name" value="PHD-TYPE DOMAIN-CONTAINING PROTEIN"/>
    <property type="match status" value="1"/>
</dbReference>
<sequence>MILIWPKNIIDLPRFVINSSDQLEIHAFSDASNKAYTAAVYVLNIKKYGKNSTFLIYAKSRIAPIKQITVPRLELLSVLIGVRATQFVLKQLELKDVPVTLWSDSKCALFWIKNYSRLLPRFVQNRVEEIRKADFTFRYIPSAHNPVDVATRFHQVNSKTINHELHNAGIAHTLCELRQNFWIPKGRSTVKRVTNGCFAYRRWRTNPYKLPPMPNLPEKRVKRSKPFQQMDLDYMGPITVKDKFISRRGYPKLVLSEFKTIVEQNGNFLSLKGMVWKNIIPKAPWSGESKLNTCPLTYLNFDDYKIIKPIDFISPNVPLNIPSDNDSDQEEFILHTPNTRDKLINYWSNTLKTLFWEIWKNEYLIGLRERIQRELASPRLVDKYIPLAGEIVLLNEPDLLRGMWKLVKKIETLKLYSDGV</sequence>
<organism evidence="1 2">
    <name type="scientific">Wuchereria bancrofti</name>
    <dbReference type="NCBI Taxonomy" id="6293"/>
    <lineage>
        <taxon>Eukaryota</taxon>
        <taxon>Metazoa</taxon>
        <taxon>Ecdysozoa</taxon>
        <taxon>Nematoda</taxon>
        <taxon>Chromadorea</taxon>
        <taxon>Rhabditida</taxon>
        <taxon>Spirurina</taxon>
        <taxon>Spiruromorpha</taxon>
        <taxon>Filarioidea</taxon>
        <taxon>Onchocercidae</taxon>
        <taxon>Wuchereria</taxon>
    </lineage>
</organism>
<reference evidence="1" key="1">
    <citation type="submission" date="2015-03" db="EMBL/GenBank/DDBJ databases">
        <title>Wuchereria bancrofti Genome Sequencing Papua New Guinea Strain.</title>
        <authorList>
            <person name="Small S.T."/>
            <person name="Serre D."/>
            <person name="Zimmerman P.A."/>
        </authorList>
    </citation>
    <scope>NUCLEOTIDE SEQUENCE [LARGE SCALE GENOMIC DNA]</scope>
    <source>
        <strain evidence="1">pt0022</strain>
    </source>
</reference>
<evidence type="ECO:0008006" key="3">
    <source>
        <dbReference type="Google" id="ProtNLM"/>
    </source>
</evidence>
<evidence type="ECO:0000313" key="2">
    <source>
        <dbReference type="WBParaSite" id="mrna-Wban_10466"/>
    </source>
</evidence>
<accession>A0AAF5Q4M9</accession>
<dbReference type="Proteomes" id="UP000093561">
    <property type="component" value="Unassembled WGS sequence"/>
</dbReference>
<dbReference type="PANTHER" id="PTHR47331:SF1">
    <property type="entry name" value="GAG-LIKE PROTEIN"/>
    <property type="match status" value="1"/>
</dbReference>
<reference evidence="2" key="3">
    <citation type="submission" date="2024-02" db="UniProtKB">
        <authorList>
            <consortium name="WormBaseParasite"/>
        </authorList>
    </citation>
    <scope>IDENTIFICATION</scope>
    <source>
        <strain evidence="2">pt0022</strain>
    </source>
</reference>
<reference evidence="1" key="2">
    <citation type="journal article" date="2016" name="Mol. Ecol.">
        <title>Population genomics of the filarial nematode parasite Wuchereria bancrofti from mosquitoes.</title>
        <authorList>
            <person name="Small S.T."/>
            <person name="Reimer L.J."/>
            <person name="Tisch D.J."/>
            <person name="King C.L."/>
            <person name="Christensen B.M."/>
            <person name="Siba P.M."/>
            <person name="Kazura J.W."/>
            <person name="Serre D."/>
            <person name="Zimmerman P.A."/>
        </authorList>
    </citation>
    <scope>NUCLEOTIDE SEQUENCE</scope>
    <source>
        <strain evidence="1">pt0022</strain>
    </source>
</reference>
<dbReference type="AlphaFoldDB" id="A0AAF5Q4M9"/>
<proteinExistence type="predicted"/>